<reference evidence="1" key="1">
    <citation type="submission" date="2018-05" db="EMBL/GenBank/DDBJ databases">
        <authorList>
            <person name="Lanie J.A."/>
            <person name="Ng W.-L."/>
            <person name="Kazmierczak K.M."/>
            <person name="Andrzejewski T.M."/>
            <person name="Davidsen T.M."/>
            <person name="Wayne K.J."/>
            <person name="Tettelin H."/>
            <person name="Glass J.I."/>
            <person name="Rusch D."/>
            <person name="Podicherti R."/>
            <person name="Tsui H.-C.T."/>
            <person name="Winkler M.E."/>
        </authorList>
    </citation>
    <scope>NUCLEOTIDE SEQUENCE</scope>
</reference>
<dbReference type="EMBL" id="UINC01081975">
    <property type="protein sequence ID" value="SVC26316.1"/>
    <property type="molecule type" value="Genomic_DNA"/>
</dbReference>
<accession>A0A382KPX5</accession>
<gene>
    <name evidence="1" type="ORF">METZ01_LOCUS279170</name>
</gene>
<protein>
    <submittedName>
        <fullName evidence="1">Uncharacterized protein</fullName>
    </submittedName>
</protein>
<sequence>MKVETTRHALDRVPLSVIIDDSTILVNTNYF</sequence>
<dbReference type="AlphaFoldDB" id="A0A382KPX5"/>
<name>A0A382KPX5_9ZZZZ</name>
<organism evidence="1">
    <name type="scientific">marine metagenome</name>
    <dbReference type="NCBI Taxonomy" id="408172"/>
    <lineage>
        <taxon>unclassified sequences</taxon>
        <taxon>metagenomes</taxon>
        <taxon>ecological metagenomes</taxon>
    </lineage>
</organism>
<evidence type="ECO:0000313" key="1">
    <source>
        <dbReference type="EMBL" id="SVC26316.1"/>
    </source>
</evidence>
<proteinExistence type="predicted"/>